<dbReference type="AlphaFoldDB" id="A0A8B6GZ02"/>
<organism evidence="5 6">
    <name type="scientific">Mytilus galloprovincialis</name>
    <name type="common">Mediterranean mussel</name>
    <dbReference type="NCBI Taxonomy" id="29158"/>
    <lineage>
        <taxon>Eukaryota</taxon>
        <taxon>Metazoa</taxon>
        <taxon>Spiralia</taxon>
        <taxon>Lophotrochozoa</taxon>
        <taxon>Mollusca</taxon>
        <taxon>Bivalvia</taxon>
        <taxon>Autobranchia</taxon>
        <taxon>Pteriomorphia</taxon>
        <taxon>Mytilida</taxon>
        <taxon>Mytiloidea</taxon>
        <taxon>Mytilidae</taxon>
        <taxon>Mytilinae</taxon>
        <taxon>Mytilus</taxon>
    </lineage>
</organism>
<evidence type="ECO:0000313" key="6">
    <source>
        <dbReference type="Proteomes" id="UP000596742"/>
    </source>
</evidence>
<name>A0A8B6GZ02_MYTGA</name>
<accession>A0A8B6GZ02</accession>
<reference evidence="5" key="1">
    <citation type="submission" date="2018-11" db="EMBL/GenBank/DDBJ databases">
        <authorList>
            <person name="Alioto T."/>
            <person name="Alioto T."/>
        </authorList>
    </citation>
    <scope>NUCLEOTIDE SEQUENCE</scope>
</reference>
<feature type="compositionally biased region" description="Basic and acidic residues" evidence="3">
    <location>
        <begin position="110"/>
        <end position="151"/>
    </location>
</feature>
<feature type="domain" description="Small acidic protein-like" evidence="4">
    <location>
        <begin position="34"/>
        <end position="109"/>
    </location>
</feature>
<sequence length="170" mass="19628">MSEKEKTIEKTETKEESSKKTEKEPENVHSANKWEEVDLGDNDRKNKFLRLMGAAKKEHHGQFVIGEEKMHQHERESPERDVEEKLEEQFNKGLEHKLLAGPKAHIGLGFHEDPKKKSFNSEEGKDETKEGDKEKTDEKVAEKHKLDDKSDSNVPVKKKMMCNFVKASDS</sequence>
<feature type="region of interest" description="Disordered" evidence="3">
    <location>
        <begin position="60"/>
        <end position="154"/>
    </location>
</feature>
<evidence type="ECO:0000313" key="5">
    <source>
        <dbReference type="EMBL" id="VDI70941.1"/>
    </source>
</evidence>
<proteinExistence type="inferred from homology"/>
<protein>
    <recommendedName>
        <fullName evidence="2">Small acidic protein</fullName>
    </recommendedName>
</protein>
<dbReference type="InterPro" id="IPR028124">
    <property type="entry name" value="SMAP_dom"/>
</dbReference>
<dbReference type="PANTHER" id="PTHR22175:SF0">
    <property type="entry name" value="SMALL ACIDIC PROTEIN"/>
    <property type="match status" value="1"/>
</dbReference>
<dbReference type="Pfam" id="PF15477">
    <property type="entry name" value="SMAP"/>
    <property type="match status" value="1"/>
</dbReference>
<dbReference type="InterPro" id="IPR026714">
    <property type="entry name" value="SMAP"/>
</dbReference>
<keyword evidence="6" id="KW-1185">Reference proteome</keyword>
<feature type="region of interest" description="Disordered" evidence="3">
    <location>
        <begin position="1"/>
        <end position="42"/>
    </location>
</feature>
<evidence type="ECO:0000256" key="1">
    <source>
        <dbReference type="ARBA" id="ARBA00006502"/>
    </source>
</evidence>
<dbReference type="Proteomes" id="UP000596742">
    <property type="component" value="Unassembled WGS sequence"/>
</dbReference>
<comment type="caution">
    <text evidence="5">The sequence shown here is derived from an EMBL/GenBank/DDBJ whole genome shotgun (WGS) entry which is preliminary data.</text>
</comment>
<evidence type="ECO:0000256" key="2">
    <source>
        <dbReference type="ARBA" id="ARBA00016161"/>
    </source>
</evidence>
<feature type="compositionally biased region" description="Basic and acidic residues" evidence="3">
    <location>
        <begin position="66"/>
        <end position="98"/>
    </location>
</feature>
<evidence type="ECO:0000256" key="3">
    <source>
        <dbReference type="SAM" id="MobiDB-lite"/>
    </source>
</evidence>
<dbReference type="PANTHER" id="PTHR22175">
    <property type="entry name" value="SMALL ACIDIC PROTEIN-RELATED"/>
    <property type="match status" value="1"/>
</dbReference>
<gene>
    <name evidence="5" type="ORF">MGAL_10B016172</name>
</gene>
<evidence type="ECO:0000259" key="4">
    <source>
        <dbReference type="Pfam" id="PF15477"/>
    </source>
</evidence>
<dbReference type="EMBL" id="UYJE01009184">
    <property type="protein sequence ID" value="VDI70941.1"/>
    <property type="molecule type" value="Genomic_DNA"/>
</dbReference>
<comment type="similarity">
    <text evidence="1">Belongs to the SMAP family.</text>
</comment>
<dbReference type="OrthoDB" id="10066125at2759"/>